<dbReference type="InterPro" id="IPR022353">
    <property type="entry name" value="Insulin_CS"/>
</dbReference>
<sequence length="117" mass="13617">MKGGRTIYSQFTTFFLILIIFIFPFYQIEGRYRNTGQIKMCPPGGESFAIAWQLSCNLMKKRSQEISIDSYSKNDNKDKAKNSTHKRYIQRALSLNELMNYCCVYGCTPKDLSSYCF</sequence>
<dbReference type="PROSITE" id="PS00262">
    <property type="entry name" value="INSULIN"/>
    <property type="match status" value="1"/>
</dbReference>
<accession>A0A0N5CCG3</accession>
<dbReference type="AlphaFoldDB" id="A0A0N5CCG3"/>
<keyword evidence="2" id="KW-0732">Signal</keyword>
<evidence type="ECO:0000313" key="4">
    <source>
        <dbReference type="Proteomes" id="UP000046392"/>
    </source>
</evidence>
<keyword evidence="3" id="KW-0812">Transmembrane</keyword>
<evidence type="ECO:0000313" key="5">
    <source>
        <dbReference type="WBParaSite" id="SPAL_0001557200.1"/>
    </source>
</evidence>
<evidence type="ECO:0000256" key="3">
    <source>
        <dbReference type="SAM" id="Phobius"/>
    </source>
</evidence>
<dbReference type="SUPFAM" id="SSF56994">
    <property type="entry name" value="Insulin-like"/>
    <property type="match status" value="1"/>
</dbReference>
<keyword evidence="3" id="KW-0472">Membrane</keyword>
<name>A0A0N5CCG3_STREA</name>
<dbReference type="InterPro" id="IPR036438">
    <property type="entry name" value="Insulin-like_sf"/>
</dbReference>
<dbReference type="WBParaSite" id="SPAL_0001557200.1">
    <property type="protein sequence ID" value="SPAL_0001557200.1"/>
    <property type="gene ID" value="SPAL_0001557200"/>
</dbReference>
<comment type="similarity">
    <text evidence="1">Belongs to the insulin family.</text>
</comment>
<evidence type="ECO:0000256" key="1">
    <source>
        <dbReference type="ARBA" id="ARBA00009034"/>
    </source>
</evidence>
<reference evidence="5" key="1">
    <citation type="submission" date="2017-02" db="UniProtKB">
        <authorList>
            <consortium name="WormBaseParasite"/>
        </authorList>
    </citation>
    <scope>IDENTIFICATION</scope>
</reference>
<keyword evidence="4" id="KW-1185">Reference proteome</keyword>
<protein>
    <submittedName>
        <fullName evidence="5">IlGF domain-containing protein</fullName>
    </submittedName>
</protein>
<dbReference type="Proteomes" id="UP000046392">
    <property type="component" value="Unplaced"/>
</dbReference>
<proteinExistence type="inferred from homology"/>
<feature type="transmembrane region" description="Helical" evidence="3">
    <location>
        <begin position="6"/>
        <end position="26"/>
    </location>
</feature>
<organism evidence="4 5">
    <name type="scientific">Strongyloides papillosus</name>
    <name type="common">Intestinal threadworm</name>
    <dbReference type="NCBI Taxonomy" id="174720"/>
    <lineage>
        <taxon>Eukaryota</taxon>
        <taxon>Metazoa</taxon>
        <taxon>Ecdysozoa</taxon>
        <taxon>Nematoda</taxon>
        <taxon>Chromadorea</taxon>
        <taxon>Rhabditida</taxon>
        <taxon>Tylenchina</taxon>
        <taxon>Panagrolaimomorpha</taxon>
        <taxon>Strongyloidoidea</taxon>
        <taxon>Strongyloididae</taxon>
        <taxon>Strongyloides</taxon>
    </lineage>
</organism>
<evidence type="ECO:0000256" key="2">
    <source>
        <dbReference type="ARBA" id="ARBA00022729"/>
    </source>
</evidence>
<keyword evidence="3" id="KW-1133">Transmembrane helix</keyword>